<feature type="compositionally biased region" description="Basic residues" evidence="6">
    <location>
        <begin position="602"/>
        <end position="614"/>
    </location>
</feature>
<dbReference type="InterPro" id="IPR036352">
    <property type="entry name" value="Semap_dom_sf"/>
</dbReference>
<dbReference type="InterPro" id="IPR016201">
    <property type="entry name" value="PSI"/>
</dbReference>
<evidence type="ECO:0000256" key="4">
    <source>
        <dbReference type="ARBA" id="ARBA00023319"/>
    </source>
</evidence>
<dbReference type="Proteomes" id="UP000694388">
    <property type="component" value="Unplaced"/>
</dbReference>
<dbReference type="PANTHER" id="PTHR11036:SF127">
    <property type="entry name" value="SEMAPHORIN-1A"/>
    <property type="match status" value="1"/>
</dbReference>
<accession>A0A8C4QRF8</accession>
<dbReference type="SMART" id="SM00409">
    <property type="entry name" value="IG"/>
    <property type="match status" value="1"/>
</dbReference>
<dbReference type="Gene3D" id="3.30.1680.10">
    <property type="entry name" value="ligand-binding face of the semaphorins, domain 2"/>
    <property type="match status" value="1"/>
</dbReference>
<dbReference type="InterPro" id="IPR013783">
    <property type="entry name" value="Ig-like_fold"/>
</dbReference>
<evidence type="ECO:0000313" key="10">
    <source>
        <dbReference type="Proteomes" id="UP000694388"/>
    </source>
</evidence>
<dbReference type="GO" id="GO:0005886">
    <property type="term" value="C:plasma membrane"/>
    <property type="evidence" value="ECO:0007669"/>
    <property type="project" value="TreeGrafter"/>
</dbReference>
<dbReference type="SUPFAM" id="SSF103575">
    <property type="entry name" value="Plexin repeat"/>
    <property type="match status" value="1"/>
</dbReference>
<reference evidence="9" key="1">
    <citation type="submission" date="2025-08" db="UniProtKB">
        <authorList>
            <consortium name="Ensembl"/>
        </authorList>
    </citation>
    <scope>IDENTIFICATION</scope>
</reference>
<dbReference type="InterPro" id="IPR001627">
    <property type="entry name" value="Semap_dom"/>
</dbReference>
<dbReference type="PROSITE" id="PS50835">
    <property type="entry name" value="IG_LIKE"/>
    <property type="match status" value="1"/>
</dbReference>
<evidence type="ECO:0000256" key="2">
    <source>
        <dbReference type="ARBA" id="ARBA00023157"/>
    </source>
</evidence>
<feature type="domain" description="Sema" evidence="8">
    <location>
        <begin position="1"/>
        <end position="403"/>
    </location>
</feature>
<dbReference type="GO" id="GO:0007411">
    <property type="term" value="P:axon guidance"/>
    <property type="evidence" value="ECO:0007669"/>
    <property type="project" value="TreeGrafter"/>
</dbReference>
<comment type="similarity">
    <text evidence="1">Belongs to the semaphorin family.</text>
</comment>
<dbReference type="PROSITE" id="PS51004">
    <property type="entry name" value="SEMA"/>
    <property type="match status" value="1"/>
</dbReference>
<proteinExistence type="inferred from homology"/>
<dbReference type="GO" id="GO:0045499">
    <property type="term" value="F:chemorepellent activity"/>
    <property type="evidence" value="ECO:0007669"/>
    <property type="project" value="TreeGrafter"/>
</dbReference>
<evidence type="ECO:0000256" key="3">
    <source>
        <dbReference type="ARBA" id="ARBA00023180"/>
    </source>
</evidence>
<dbReference type="PANTHER" id="PTHR11036">
    <property type="entry name" value="SEMAPHORIN"/>
    <property type="match status" value="1"/>
</dbReference>
<comment type="caution">
    <text evidence="5">Lacks conserved residue(s) required for the propagation of feature annotation.</text>
</comment>
<dbReference type="SMART" id="SM00423">
    <property type="entry name" value="PSI"/>
    <property type="match status" value="1"/>
</dbReference>
<dbReference type="InterPro" id="IPR007110">
    <property type="entry name" value="Ig-like_dom"/>
</dbReference>
<dbReference type="SMART" id="SM00630">
    <property type="entry name" value="Sema"/>
    <property type="match status" value="1"/>
</dbReference>
<dbReference type="Ensembl" id="ENSEBUT00000020044.1">
    <property type="protein sequence ID" value="ENSEBUP00000019467.1"/>
    <property type="gene ID" value="ENSEBUG00000012094.1"/>
</dbReference>
<dbReference type="SUPFAM" id="SSF48726">
    <property type="entry name" value="Immunoglobulin"/>
    <property type="match status" value="1"/>
</dbReference>
<dbReference type="SUPFAM" id="SSF101912">
    <property type="entry name" value="Sema domain"/>
    <property type="match status" value="1"/>
</dbReference>
<evidence type="ECO:0000313" key="9">
    <source>
        <dbReference type="Ensembl" id="ENSEBUP00000019467.1"/>
    </source>
</evidence>
<feature type="region of interest" description="Disordered" evidence="6">
    <location>
        <begin position="598"/>
        <end position="644"/>
    </location>
</feature>
<dbReference type="GO" id="GO:0001755">
    <property type="term" value="P:neural crest cell migration"/>
    <property type="evidence" value="ECO:0007669"/>
    <property type="project" value="TreeGrafter"/>
</dbReference>
<dbReference type="GeneTree" id="ENSGT00940000157756"/>
<keyword evidence="2" id="KW-1015">Disulfide bond</keyword>
<dbReference type="AlphaFoldDB" id="A0A8C4QRF8"/>
<dbReference type="InterPro" id="IPR013151">
    <property type="entry name" value="Immunoglobulin_dom"/>
</dbReference>
<dbReference type="InterPro" id="IPR027231">
    <property type="entry name" value="Semaphorin"/>
</dbReference>
<sequence>SPDLIASNSSRFLSFPSAGDFGSLVVDEERGLLFAGARDHLFALQLHDITEHLKVRPREPFTECSNQVKILHHYNQSHLYTCATGAFHPICTYVDIGPRSHIKVLASLIQLNSSFVSAVRDLGQGQDDDGKLYFFFRETALEGESGAKATYSRVAQLCRNDQGGERVLVNRWSTFLKAHLVCSQPGVDGLDTRFDELQDVFVLPTKDPRNPTIYAAFTTSSSVFQGSAVCAYDMDTLRQAFLGPFSHSDGPNHRRVPYRGRVPYPRPGTCPGRAFGAVTSTWKLPDTVLAFARSHPTMTMPIKPVGGHPLLVRVRHPARITRLAVSRSSARDSDYNVLFLGTDMGTVLKVLLLPRRSSSQVEVITLEEMQVFPDASPIQAMAISSKRQELYIGGSGVLVQLSFHRCGLYGPACSDCCLARDPYCAWDGSACIHYLSLPQQGQDVLHGDPMTSCPEQFHSYDPDAAKAPGNSRVLITVENSSVLLECPTHSPQAELFWLVERSVGKARKEVKLNDRTTFTPTGLLLRRLTHWDAGTYFCRAREIGGFVQTLARVTLAVLNTRQIDQILSAPEHSERHFGPTKLNKNWYRDVMRSLALQQRGSCRSKKGSRRRRRLGAGLRERARKQDHEQSKRGPRSISQRSEVPFGKNSVTALTCEPVMGF</sequence>
<dbReference type="InterPro" id="IPR015943">
    <property type="entry name" value="WD40/YVTN_repeat-like_dom_sf"/>
</dbReference>
<name>A0A8C4QRF8_EPTBU</name>
<evidence type="ECO:0000256" key="1">
    <source>
        <dbReference type="ARBA" id="ARBA00009492"/>
    </source>
</evidence>
<dbReference type="InterPro" id="IPR003599">
    <property type="entry name" value="Ig_sub"/>
</dbReference>
<dbReference type="Pfam" id="PF00047">
    <property type="entry name" value="ig"/>
    <property type="match status" value="1"/>
</dbReference>
<dbReference type="GO" id="GO:0071526">
    <property type="term" value="P:semaphorin-plexin signaling pathway"/>
    <property type="evidence" value="ECO:0007669"/>
    <property type="project" value="TreeGrafter"/>
</dbReference>
<evidence type="ECO:0000259" key="8">
    <source>
        <dbReference type="PROSITE" id="PS51004"/>
    </source>
</evidence>
<dbReference type="GO" id="GO:0030335">
    <property type="term" value="P:positive regulation of cell migration"/>
    <property type="evidence" value="ECO:0007669"/>
    <property type="project" value="TreeGrafter"/>
</dbReference>
<evidence type="ECO:0000259" key="7">
    <source>
        <dbReference type="PROSITE" id="PS50835"/>
    </source>
</evidence>
<dbReference type="Pfam" id="PF01403">
    <property type="entry name" value="Sema"/>
    <property type="match status" value="1"/>
</dbReference>
<evidence type="ECO:0000256" key="5">
    <source>
        <dbReference type="PROSITE-ProRule" id="PRU00352"/>
    </source>
</evidence>
<reference evidence="9" key="2">
    <citation type="submission" date="2025-09" db="UniProtKB">
        <authorList>
            <consortium name="Ensembl"/>
        </authorList>
    </citation>
    <scope>IDENTIFICATION</scope>
</reference>
<keyword evidence="10" id="KW-1185">Reference proteome</keyword>
<feature type="compositionally biased region" description="Basic and acidic residues" evidence="6">
    <location>
        <begin position="618"/>
        <end position="631"/>
    </location>
</feature>
<dbReference type="InterPro" id="IPR036179">
    <property type="entry name" value="Ig-like_dom_sf"/>
</dbReference>
<organism evidence="9 10">
    <name type="scientific">Eptatretus burgeri</name>
    <name type="common">Inshore hagfish</name>
    <dbReference type="NCBI Taxonomy" id="7764"/>
    <lineage>
        <taxon>Eukaryota</taxon>
        <taxon>Metazoa</taxon>
        <taxon>Chordata</taxon>
        <taxon>Craniata</taxon>
        <taxon>Vertebrata</taxon>
        <taxon>Cyclostomata</taxon>
        <taxon>Myxini</taxon>
        <taxon>Myxiniformes</taxon>
        <taxon>Myxinidae</taxon>
        <taxon>Eptatretinae</taxon>
        <taxon>Eptatretus</taxon>
    </lineage>
</organism>
<feature type="domain" description="Ig-like" evidence="7">
    <location>
        <begin position="462"/>
        <end position="554"/>
    </location>
</feature>
<protein>
    <submittedName>
        <fullName evidence="9">Sema domain, immunoglobulin domain (Ig), short basic domain, secreted, (semaphorin) 3B</fullName>
    </submittedName>
</protein>
<dbReference type="Gene3D" id="2.130.10.10">
    <property type="entry name" value="YVTN repeat-like/Quinoprotein amine dehydrogenase"/>
    <property type="match status" value="2"/>
</dbReference>
<keyword evidence="3" id="KW-0325">Glycoprotein</keyword>
<keyword evidence="4" id="KW-0393">Immunoglobulin domain</keyword>
<evidence type="ECO:0000256" key="6">
    <source>
        <dbReference type="SAM" id="MobiDB-lite"/>
    </source>
</evidence>
<dbReference type="GO" id="GO:0030215">
    <property type="term" value="F:semaphorin receptor binding"/>
    <property type="evidence" value="ECO:0007669"/>
    <property type="project" value="InterPro"/>
</dbReference>
<dbReference type="Gene3D" id="2.60.40.10">
    <property type="entry name" value="Immunoglobulins"/>
    <property type="match status" value="1"/>
</dbReference>